<evidence type="ECO:0000313" key="2">
    <source>
        <dbReference type="EMBL" id="KAK9112863.1"/>
    </source>
</evidence>
<organism evidence="2 3">
    <name type="scientific">Stephania cephalantha</name>
    <dbReference type="NCBI Taxonomy" id="152367"/>
    <lineage>
        <taxon>Eukaryota</taxon>
        <taxon>Viridiplantae</taxon>
        <taxon>Streptophyta</taxon>
        <taxon>Embryophyta</taxon>
        <taxon>Tracheophyta</taxon>
        <taxon>Spermatophyta</taxon>
        <taxon>Magnoliopsida</taxon>
        <taxon>Ranunculales</taxon>
        <taxon>Menispermaceae</taxon>
        <taxon>Menispermoideae</taxon>
        <taxon>Cissampelideae</taxon>
        <taxon>Stephania</taxon>
    </lineage>
</organism>
<reference evidence="2 3" key="1">
    <citation type="submission" date="2024-01" db="EMBL/GenBank/DDBJ databases">
        <title>Genome assemblies of Stephania.</title>
        <authorList>
            <person name="Yang L."/>
        </authorList>
    </citation>
    <scope>NUCLEOTIDE SEQUENCE [LARGE SCALE GENOMIC DNA]</scope>
    <source>
        <strain evidence="2">JXDWG</strain>
        <tissue evidence="2">Leaf</tissue>
    </source>
</reference>
<dbReference type="AlphaFoldDB" id="A0AAP0ID33"/>
<evidence type="ECO:0000256" key="1">
    <source>
        <dbReference type="SAM" id="Phobius"/>
    </source>
</evidence>
<keyword evidence="1" id="KW-0472">Membrane</keyword>
<keyword evidence="1" id="KW-1133">Transmembrane helix</keyword>
<proteinExistence type="predicted"/>
<keyword evidence="1" id="KW-0812">Transmembrane</keyword>
<dbReference type="EMBL" id="JBBNAG010000008">
    <property type="protein sequence ID" value="KAK9112863.1"/>
    <property type="molecule type" value="Genomic_DNA"/>
</dbReference>
<protein>
    <submittedName>
        <fullName evidence="2">Uncharacterized protein</fullName>
    </submittedName>
</protein>
<comment type="caution">
    <text evidence="2">The sequence shown here is derived from an EMBL/GenBank/DDBJ whole genome shotgun (WGS) entry which is preliminary data.</text>
</comment>
<name>A0AAP0ID33_9MAGN</name>
<dbReference type="Proteomes" id="UP001419268">
    <property type="component" value="Unassembled WGS sequence"/>
</dbReference>
<sequence length="88" mass="10511">MHLFTAFMEFLGGLVYLIHVYAHILYFCRSLIYMVSHAEFPHYRVVIKCKLFIFSKLEFGLLDLNHRFIDLNHISLTAHELKIRVQNL</sequence>
<evidence type="ECO:0000313" key="3">
    <source>
        <dbReference type="Proteomes" id="UP001419268"/>
    </source>
</evidence>
<keyword evidence="3" id="KW-1185">Reference proteome</keyword>
<feature type="transmembrane region" description="Helical" evidence="1">
    <location>
        <begin position="6"/>
        <end position="28"/>
    </location>
</feature>
<gene>
    <name evidence="2" type="ORF">Scep_020382</name>
</gene>
<accession>A0AAP0ID33</accession>